<comment type="caution">
    <text evidence="2">The sequence shown here is derived from an EMBL/GenBank/DDBJ whole genome shotgun (WGS) entry which is preliminary data.</text>
</comment>
<dbReference type="InterPro" id="IPR002156">
    <property type="entry name" value="RNaseH_domain"/>
</dbReference>
<dbReference type="PANTHER" id="PTHR33481">
    <property type="entry name" value="REVERSE TRANSCRIPTASE"/>
    <property type="match status" value="1"/>
</dbReference>
<dbReference type="OrthoDB" id="4842342at2759"/>
<sequence>MAYNNQGKWVMTNPTRSKAWWNKAHLNDLVKLRNKVRRNMLKNQTKEYKEEYHHYQQLFKQKVWELKRSHRRKFLAERGPEHSYQAYKFMKDKQGEIITSLRNKEGNLTSYITEKPSLMFYGTSIVENASDLNDTPHQQQPILPANFPQVTEDKTANTISGLPNRKAPGPDGIPNELIKLSKPLFIPIPTSLYNLCFTQGQYPVEWKETQTAIIRKAAKDDHANPTAYRPIELLNTLGKLFEKIINNCLMYWAHQTNSIHPGHMGGRPGKCINDMFLYGGVEELTKQHIKLTHNYIHTKLAAPIDNAHRTLIWRDLTKPHRSHPSPLNNLIGKDILLPQHFTRTETLSTFPIPPWSNQMATMTNSQLTKVQEKEEVTNHVKDKLANNNLVFFADGSPIPGKGGGSAAILTNTQTVKTTYVGGDSIITNFKTELMALLLCQELLTKHISTYGPPQAIEIFSDSQAALKSITPPKKKT</sequence>
<evidence type="ECO:0000313" key="3">
    <source>
        <dbReference type="Proteomes" id="UP000765509"/>
    </source>
</evidence>
<evidence type="ECO:0000259" key="1">
    <source>
        <dbReference type="PROSITE" id="PS50879"/>
    </source>
</evidence>
<evidence type="ECO:0000313" key="2">
    <source>
        <dbReference type="EMBL" id="MBW0461209.1"/>
    </source>
</evidence>
<dbReference type="GO" id="GO:0004523">
    <property type="term" value="F:RNA-DNA hybrid ribonuclease activity"/>
    <property type="evidence" value="ECO:0007669"/>
    <property type="project" value="InterPro"/>
</dbReference>
<gene>
    <name evidence="2" type="ORF">O181_000924</name>
</gene>
<dbReference type="GO" id="GO:0003676">
    <property type="term" value="F:nucleic acid binding"/>
    <property type="evidence" value="ECO:0007669"/>
    <property type="project" value="InterPro"/>
</dbReference>
<feature type="domain" description="RNase H type-1" evidence="1">
    <location>
        <begin position="385"/>
        <end position="476"/>
    </location>
</feature>
<proteinExistence type="predicted"/>
<organism evidence="2 3">
    <name type="scientific">Austropuccinia psidii MF-1</name>
    <dbReference type="NCBI Taxonomy" id="1389203"/>
    <lineage>
        <taxon>Eukaryota</taxon>
        <taxon>Fungi</taxon>
        <taxon>Dikarya</taxon>
        <taxon>Basidiomycota</taxon>
        <taxon>Pucciniomycotina</taxon>
        <taxon>Pucciniomycetes</taxon>
        <taxon>Pucciniales</taxon>
        <taxon>Sphaerophragmiaceae</taxon>
        <taxon>Austropuccinia</taxon>
    </lineage>
</organism>
<protein>
    <recommendedName>
        <fullName evidence="1">RNase H type-1 domain-containing protein</fullName>
    </recommendedName>
</protein>
<dbReference type="EMBL" id="AVOT02000124">
    <property type="protein sequence ID" value="MBW0461209.1"/>
    <property type="molecule type" value="Genomic_DNA"/>
</dbReference>
<keyword evidence="3" id="KW-1185">Reference proteome</keyword>
<reference evidence="2" key="1">
    <citation type="submission" date="2021-03" db="EMBL/GenBank/DDBJ databases">
        <title>Draft genome sequence of rust myrtle Austropuccinia psidii MF-1, a brazilian biotype.</title>
        <authorList>
            <person name="Quecine M.C."/>
            <person name="Pachon D.M.R."/>
            <person name="Bonatelli M.L."/>
            <person name="Correr F.H."/>
            <person name="Franceschini L.M."/>
            <person name="Leite T.F."/>
            <person name="Margarido G.R.A."/>
            <person name="Almeida C.A."/>
            <person name="Ferrarezi J.A."/>
            <person name="Labate C.A."/>
        </authorList>
    </citation>
    <scope>NUCLEOTIDE SEQUENCE</scope>
    <source>
        <strain evidence="2">MF-1</strain>
    </source>
</reference>
<dbReference type="SUPFAM" id="SSF53098">
    <property type="entry name" value="Ribonuclease H-like"/>
    <property type="match status" value="1"/>
</dbReference>
<dbReference type="AlphaFoldDB" id="A0A9Q3B9H2"/>
<name>A0A9Q3B9H2_9BASI</name>
<accession>A0A9Q3B9H2</accession>
<dbReference type="InterPro" id="IPR036397">
    <property type="entry name" value="RNaseH_sf"/>
</dbReference>
<dbReference type="Proteomes" id="UP000765509">
    <property type="component" value="Unassembled WGS sequence"/>
</dbReference>
<dbReference type="PROSITE" id="PS50879">
    <property type="entry name" value="RNASE_H_1"/>
    <property type="match status" value="1"/>
</dbReference>
<dbReference type="Gene3D" id="3.30.420.10">
    <property type="entry name" value="Ribonuclease H-like superfamily/Ribonuclease H"/>
    <property type="match status" value="1"/>
</dbReference>
<dbReference type="InterPro" id="IPR012337">
    <property type="entry name" value="RNaseH-like_sf"/>
</dbReference>
<dbReference type="PANTHER" id="PTHR33481:SF1">
    <property type="entry name" value="ENDONUCLEASE_EXONUCLEASE_PHOSPHATASE DOMAIN-CONTAINING PROTEIN-RELATED"/>
    <property type="match status" value="1"/>
</dbReference>